<keyword evidence="6 7" id="KW-0057">Aromatic amino acid biosynthesis</keyword>
<evidence type="ECO:0000256" key="5">
    <source>
        <dbReference type="ARBA" id="ARBA00022840"/>
    </source>
</evidence>
<dbReference type="PRINTS" id="PR01100">
    <property type="entry name" value="SHIKIMTKNASE"/>
</dbReference>
<gene>
    <name evidence="7" type="primary">aroK</name>
    <name evidence="8" type="ORF">EJ995_11855</name>
</gene>
<comment type="pathway">
    <text evidence="7">Metabolic intermediate biosynthesis; chorismate biosynthesis; chorismate from D-erythrose 4-phosphate and phosphoenolpyruvate: step 5/7.</text>
</comment>
<dbReference type="CDD" id="cd00464">
    <property type="entry name" value="SK"/>
    <property type="match status" value="1"/>
</dbReference>
<keyword evidence="4 7" id="KW-0418">Kinase</keyword>
<feature type="binding site" evidence="7">
    <location>
        <position position="20"/>
    </location>
    <ligand>
        <name>Mg(2+)</name>
        <dbReference type="ChEBI" id="CHEBI:18420"/>
    </ligand>
</feature>
<evidence type="ECO:0000313" key="8">
    <source>
        <dbReference type="EMBL" id="AZQ44889.1"/>
    </source>
</evidence>
<evidence type="ECO:0000256" key="6">
    <source>
        <dbReference type="ARBA" id="ARBA00023141"/>
    </source>
</evidence>
<dbReference type="Gene3D" id="3.40.50.300">
    <property type="entry name" value="P-loop containing nucleotide triphosphate hydrolases"/>
    <property type="match status" value="1"/>
</dbReference>
<keyword evidence="1 7" id="KW-0028">Amino-acid biosynthesis</keyword>
<dbReference type="PANTHER" id="PTHR21087">
    <property type="entry name" value="SHIKIMATE KINASE"/>
    <property type="match status" value="1"/>
</dbReference>
<feature type="binding site" evidence="7">
    <location>
        <position position="62"/>
    </location>
    <ligand>
        <name>substrate</name>
    </ligand>
</feature>
<dbReference type="UniPathway" id="UPA00053">
    <property type="reaction ID" value="UER00088"/>
</dbReference>
<evidence type="ECO:0000256" key="1">
    <source>
        <dbReference type="ARBA" id="ARBA00022605"/>
    </source>
</evidence>
<dbReference type="GO" id="GO:0008652">
    <property type="term" value="P:amino acid biosynthetic process"/>
    <property type="evidence" value="ECO:0007669"/>
    <property type="project" value="UniProtKB-KW"/>
</dbReference>
<sequence length="178" mass="20354">MIANEPKQIILLGYMGSGKSTVGKELAVLLEREFIDLDDYLEEREKASISQVIQEKGAIYFRKREHDCLKEVLEGDEKIVLALGGGTPCYYNNMKLISQSNEAISFYLRAAVPFLTNRLFDERAHRPLISRFEQQDDLAEFIGKHLLERSGFYNEATHNLSIENKTVNQIVAEIEDLL</sequence>
<comment type="caution">
    <text evidence="7">Lacks conserved residue(s) required for the propagation of feature annotation.</text>
</comment>
<comment type="similarity">
    <text evidence="7">Belongs to the shikimate kinase family.</text>
</comment>
<dbReference type="GO" id="GO:0009423">
    <property type="term" value="P:chorismate biosynthetic process"/>
    <property type="evidence" value="ECO:0007669"/>
    <property type="project" value="UniProtKB-UniRule"/>
</dbReference>
<dbReference type="GO" id="GO:0005829">
    <property type="term" value="C:cytosol"/>
    <property type="evidence" value="ECO:0007669"/>
    <property type="project" value="TreeGrafter"/>
</dbReference>
<dbReference type="EMBL" id="CP034549">
    <property type="protein sequence ID" value="AZQ44889.1"/>
    <property type="molecule type" value="Genomic_DNA"/>
</dbReference>
<dbReference type="GO" id="GO:0000287">
    <property type="term" value="F:magnesium ion binding"/>
    <property type="evidence" value="ECO:0007669"/>
    <property type="project" value="UniProtKB-UniRule"/>
</dbReference>
<feature type="binding site" evidence="7">
    <location>
        <begin position="16"/>
        <end position="21"/>
    </location>
    <ligand>
        <name>ATP</name>
        <dbReference type="ChEBI" id="CHEBI:30616"/>
    </ligand>
</feature>
<keyword evidence="7" id="KW-0460">Magnesium</keyword>
<dbReference type="KEGG" id="noj:EJ995_11855"/>
<organism evidence="8 9">
    <name type="scientific">Nonlabens ponticola</name>
    <dbReference type="NCBI Taxonomy" id="2496866"/>
    <lineage>
        <taxon>Bacteria</taxon>
        <taxon>Pseudomonadati</taxon>
        <taxon>Bacteroidota</taxon>
        <taxon>Flavobacteriia</taxon>
        <taxon>Flavobacteriales</taxon>
        <taxon>Flavobacteriaceae</taxon>
        <taxon>Nonlabens</taxon>
    </lineage>
</organism>
<reference evidence="8 9" key="1">
    <citation type="submission" date="2018-12" db="EMBL/GenBank/DDBJ databases">
        <title>Complete genome of Nonlabens sp. MJ115.</title>
        <authorList>
            <person name="Choi H.S."/>
            <person name="Jung J."/>
        </authorList>
    </citation>
    <scope>NUCLEOTIDE SEQUENCE [LARGE SCALE GENOMIC DNA]</scope>
    <source>
        <strain evidence="8 9">MJ115</strain>
    </source>
</reference>
<dbReference type="SUPFAM" id="SSF52540">
    <property type="entry name" value="P-loop containing nucleoside triphosphate hydrolases"/>
    <property type="match status" value="1"/>
</dbReference>
<dbReference type="PANTHER" id="PTHR21087:SF16">
    <property type="entry name" value="SHIKIMATE KINASE 1, CHLOROPLASTIC"/>
    <property type="match status" value="1"/>
</dbReference>
<feature type="binding site" evidence="7">
    <location>
        <position position="85"/>
    </location>
    <ligand>
        <name>substrate</name>
    </ligand>
</feature>
<comment type="subcellular location">
    <subcellularLocation>
        <location evidence="7">Cytoplasm</location>
    </subcellularLocation>
</comment>
<keyword evidence="2 7" id="KW-0808">Transferase</keyword>
<comment type="function">
    <text evidence="7">Catalyzes the specific phosphorylation of the 3-hydroxyl group of shikimic acid using ATP as a cosubstrate.</text>
</comment>
<dbReference type="Proteomes" id="UP000279600">
    <property type="component" value="Chromosome"/>
</dbReference>
<dbReference type="InterPro" id="IPR000623">
    <property type="entry name" value="Shikimate_kinase/TSH1"/>
</dbReference>
<dbReference type="RefSeq" id="WP_126448604.1">
    <property type="nucleotide sequence ID" value="NZ_CP034549.1"/>
</dbReference>
<keyword evidence="7" id="KW-0479">Metal-binding</keyword>
<dbReference type="Pfam" id="PF01202">
    <property type="entry name" value="SKI"/>
    <property type="match status" value="1"/>
</dbReference>
<evidence type="ECO:0000256" key="3">
    <source>
        <dbReference type="ARBA" id="ARBA00022741"/>
    </source>
</evidence>
<keyword evidence="3 7" id="KW-0547">Nucleotide-binding</keyword>
<dbReference type="HAMAP" id="MF_00109">
    <property type="entry name" value="Shikimate_kinase"/>
    <property type="match status" value="1"/>
</dbReference>
<dbReference type="InterPro" id="IPR031322">
    <property type="entry name" value="Shikimate/glucono_kinase"/>
</dbReference>
<accession>A0A3S9N0H2</accession>
<evidence type="ECO:0000256" key="2">
    <source>
        <dbReference type="ARBA" id="ARBA00022679"/>
    </source>
</evidence>
<keyword evidence="5 7" id="KW-0067">ATP-binding</keyword>
<dbReference type="EC" id="2.7.1.71" evidence="7"/>
<dbReference type="GO" id="GO:0004765">
    <property type="term" value="F:shikimate kinase activity"/>
    <property type="evidence" value="ECO:0007669"/>
    <property type="project" value="UniProtKB-UniRule"/>
</dbReference>
<evidence type="ECO:0000256" key="4">
    <source>
        <dbReference type="ARBA" id="ARBA00022777"/>
    </source>
</evidence>
<keyword evidence="9" id="KW-1185">Reference proteome</keyword>
<feature type="binding site" evidence="7">
    <location>
        <position position="149"/>
    </location>
    <ligand>
        <name>substrate</name>
    </ligand>
</feature>
<name>A0A3S9N0H2_9FLAO</name>
<feature type="binding site" evidence="7">
    <location>
        <position position="38"/>
    </location>
    <ligand>
        <name>substrate</name>
    </ligand>
</feature>
<evidence type="ECO:0000256" key="7">
    <source>
        <dbReference type="HAMAP-Rule" id="MF_00109"/>
    </source>
</evidence>
<evidence type="ECO:0000313" key="9">
    <source>
        <dbReference type="Proteomes" id="UP000279600"/>
    </source>
</evidence>
<dbReference type="OrthoDB" id="9800332at2"/>
<feature type="binding site" evidence="7">
    <location>
        <position position="126"/>
    </location>
    <ligand>
        <name>ATP</name>
        <dbReference type="ChEBI" id="CHEBI:30616"/>
    </ligand>
</feature>
<dbReference type="InterPro" id="IPR027417">
    <property type="entry name" value="P-loop_NTPase"/>
</dbReference>
<comment type="subunit">
    <text evidence="7">Monomer.</text>
</comment>
<comment type="catalytic activity">
    <reaction evidence="7">
        <text>shikimate + ATP = 3-phosphoshikimate + ADP + H(+)</text>
        <dbReference type="Rhea" id="RHEA:13121"/>
        <dbReference type="ChEBI" id="CHEBI:15378"/>
        <dbReference type="ChEBI" id="CHEBI:30616"/>
        <dbReference type="ChEBI" id="CHEBI:36208"/>
        <dbReference type="ChEBI" id="CHEBI:145989"/>
        <dbReference type="ChEBI" id="CHEBI:456216"/>
        <dbReference type="EC" id="2.7.1.71"/>
    </reaction>
</comment>
<dbReference type="AlphaFoldDB" id="A0A3S9N0H2"/>
<keyword evidence="7" id="KW-0963">Cytoplasm</keyword>
<comment type="cofactor">
    <cofactor evidence="7">
        <name>Mg(2+)</name>
        <dbReference type="ChEBI" id="CHEBI:18420"/>
    </cofactor>
    <text evidence="7">Binds 1 Mg(2+) ion per subunit.</text>
</comment>
<dbReference type="GO" id="GO:0009073">
    <property type="term" value="P:aromatic amino acid family biosynthetic process"/>
    <property type="evidence" value="ECO:0007669"/>
    <property type="project" value="UniProtKB-KW"/>
</dbReference>
<dbReference type="GO" id="GO:0005524">
    <property type="term" value="F:ATP binding"/>
    <property type="evidence" value="ECO:0007669"/>
    <property type="project" value="UniProtKB-UniRule"/>
</dbReference>
<protein>
    <recommendedName>
        <fullName evidence="7">Shikimate kinase</fullName>
        <shortName evidence="7">SK</shortName>
        <ecNumber evidence="7">2.7.1.71</ecNumber>
    </recommendedName>
</protein>
<proteinExistence type="inferred from homology"/>